<keyword evidence="4" id="KW-1003">Cell membrane</keyword>
<evidence type="ECO:0000256" key="2">
    <source>
        <dbReference type="ARBA" id="ARBA00022448"/>
    </source>
</evidence>
<keyword evidence="8 9" id="KW-0472">Membrane</keyword>
<accession>A0ABW8JS21</accession>
<evidence type="ECO:0000256" key="1">
    <source>
        <dbReference type="ARBA" id="ARBA00004651"/>
    </source>
</evidence>
<comment type="caution">
    <text evidence="12">The sequence shown here is derived from an EMBL/GenBank/DDBJ whole genome shotgun (WGS) entry which is preliminary data.</text>
</comment>
<evidence type="ECO:0000256" key="9">
    <source>
        <dbReference type="SAM" id="Phobius"/>
    </source>
</evidence>
<dbReference type="PANTHER" id="PTHR32507">
    <property type="entry name" value="NA(+)/H(+) ANTIPORTER 1"/>
    <property type="match status" value="1"/>
</dbReference>
<feature type="transmembrane region" description="Helical" evidence="9">
    <location>
        <begin position="118"/>
        <end position="138"/>
    </location>
</feature>
<feature type="transmembrane region" description="Helical" evidence="9">
    <location>
        <begin position="215"/>
        <end position="235"/>
    </location>
</feature>
<dbReference type="Pfam" id="PF00999">
    <property type="entry name" value="Na_H_Exchanger"/>
    <property type="match status" value="1"/>
</dbReference>
<dbReference type="RefSeq" id="WP_404629753.1">
    <property type="nucleotide sequence ID" value="NZ_JADIKM010000001.1"/>
</dbReference>
<feature type="domain" description="Cation/H+ exchanger transmembrane" evidence="10">
    <location>
        <begin position="21"/>
        <end position="387"/>
    </location>
</feature>
<feature type="transmembrane region" description="Helical" evidence="9">
    <location>
        <begin position="6"/>
        <end position="24"/>
    </location>
</feature>
<keyword evidence="13" id="KW-1185">Reference proteome</keyword>
<dbReference type="Pfam" id="PF02254">
    <property type="entry name" value="TrkA_N"/>
    <property type="match status" value="1"/>
</dbReference>
<evidence type="ECO:0000256" key="6">
    <source>
        <dbReference type="ARBA" id="ARBA00022989"/>
    </source>
</evidence>
<feature type="transmembrane region" description="Helical" evidence="9">
    <location>
        <begin position="361"/>
        <end position="379"/>
    </location>
</feature>
<evidence type="ECO:0000259" key="11">
    <source>
        <dbReference type="Pfam" id="PF02254"/>
    </source>
</evidence>
<feature type="transmembrane region" description="Helical" evidence="9">
    <location>
        <begin position="328"/>
        <end position="349"/>
    </location>
</feature>
<evidence type="ECO:0000256" key="5">
    <source>
        <dbReference type="ARBA" id="ARBA00022692"/>
    </source>
</evidence>
<keyword evidence="2" id="KW-0813">Transport</keyword>
<dbReference type="InterPro" id="IPR036291">
    <property type="entry name" value="NAD(P)-bd_dom_sf"/>
</dbReference>
<evidence type="ECO:0000259" key="10">
    <source>
        <dbReference type="Pfam" id="PF00999"/>
    </source>
</evidence>
<feature type="transmembrane region" description="Helical" evidence="9">
    <location>
        <begin position="293"/>
        <end position="316"/>
    </location>
</feature>
<dbReference type="InterPro" id="IPR038770">
    <property type="entry name" value="Na+/solute_symporter_sf"/>
</dbReference>
<feature type="transmembrane region" description="Helical" evidence="9">
    <location>
        <begin position="31"/>
        <end position="48"/>
    </location>
</feature>
<organism evidence="12 13">
    <name type="scientific">Dyella ginsengisoli</name>
    <dbReference type="NCBI Taxonomy" id="363848"/>
    <lineage>
        <taxon>Bacteria</taxon>
        <taxon>Pseudomonadati</taxon>
        <taxon>Pseudomonadota</taxon>
        <taxon>Gammaproteobacteria</taxon>
        <taxon>Lysobacterales</taxon>
        <taxon>Rhodanobacteraceae</taxon>
        <taxon>Dyella</taxon>
    </lineage>
</organism>
<keyword evidence="6 9" id="KW-1133">Transmembrane helix</keyword>
<feature type="domain" description="RCK N-terminal" evidence="11">
    <location>
        <begin position="398"/>
        <end position="489"/>
    </location>
</feature>
<feature type="transmembrane region" description="Helical" evidence="9">
    <location>
        <begin position="182"/>
        <end position="203"/>
    </location>
</feature>
<keyword evidence="5 9" id="KW-0812">Transmembrane</keyword>
<dbReference type="EMBL" id="JADIKM010000001">
    <property type="protein sequence ID" value="MFK2902632.1"/>
    <property type="molecule type" value="Genomic_DNA"/>
</dbReference>
<proteinExistence type="predicted"/>
<reference evidence="12 13" key="1">
    <citation type="submission" date="2020-10" db="EMBL/GenBank/DDBJ databases">
        <title>Phylogeny of dyella-like bacteria.</title>
        <authorList>
            <person name="Fu J."/>
        </authorList>
    </citation>
    <scope>NUCLEOTIDE SEQUENCE [LARGE SCALE GENOMIC DNA]</scope>
    <source>
        <strain evidence="12 13">Gsoil3046</strain>
    </source>
</reference>
<evidence type="ECO:0000313" key="12">
    <source>
        <dbReference type="EMBL" id="MFK2902632.1"/>
    </source>
</evidence>
<feature type="transmembrane region" description="Helical" evidence="9">
    <location>
        <begin position="92"/>
        <end position="112"/>
    </location>
</feature>
<gene>
    <name evidence="12" type="ORF">ISP17_01555</name>
</gene>
<feature type="transmembrane region" description="Helical" evidence="9">
    <location>
        <begin position="54"/>
        <end position="71"/>
    </location>
</feature>
<evidence type="ECO:0000256" key="8">
    <source>
        <dbReference type="ARBA" id="ARBA00023136"/>
    </source>
</evidence>
<dbReference type="SUPFAM" id="SSF51735">
    <property type="entry name" value="NAD(P)-binding Rossmann-fold domains"/>
    <property type="match status" value="1"/>
</dbReference>
<protein>
    <submittedName>
        <fullName evidence="12">Sodium:proton antiporter</fullName>
    </submittedName>
</protein>
<dbReference type="Gene3D" id="1.20.1530.20">
    <property type="match status" value="1"/>
</dbReference>
<comment type="subcellular location">
    <subcellularLocation>
        <location evidence="1">Cell membrane</location>
        <topology evidence="1">Multi-pass membrane protein</topology>
    </subcellularLocation>
</comment>
<sequence>MNLELGLLLTGLLGIGFAAQWLAWRVKLPAILFLLLAGIVLGPVAGVVQPDWLLGPLLFPMVSLSVALILFEGSLSLRFGELLEIGRAVRGLVSYGAVAALLMLAAAAHLLAGLGWDIALLFGALTCVTGPTVIAPMLRTLRPNARIANTLRWEGIVIDPLGALFAVLIYEAIVSRQQGHTIGVFLGTILCGVLAGAVAAWVLAQLLRRQMIPEYLQNFGTLAAVLLTFSVSNAITHESGLLAVTVMGIALGNMRGLHVDDILDFKEHLTTLLVSSLFILLAARLQWPLPPGMLMAGIGILLASQLLIRPVTVALATAGSALNWRERALIAWVAPRGIVAAAVSALFALRLGALGLPGADALVPLVFILIIGTVVLQSATARPLARWLKVAEPEPRGVLVFGSGIVARAVAKALHDAGVRLLLADDDWDGIRQARMEGLPTFFGNPASNHAERHLDLTGIGRLLAMSTHRERNSIACLHYREEFGRDKVYRLRNLSVDEATDRVALADSLLAPPLFDDTMTHGRFAERLSQGWRIKSTRLTTTFDWPHFVEQYGSPLILLFGIEEKGALRVASAKRELEPRPGWLVIALVPGERPRSEK</sequence>
<evidence type="ECO:0000256" key="4">
    <source>
        <dbReference type="ARBA" id="ARBA00022475"/>
    </source>
</evidence>
<evidence type="ECO:0000256" key="3">
    <source>
        <dbReference type="ARBA" id="ARBA00022449"/>
    </source>
</evidence>
<keyword evidence="3" id="KW-0050">Antiport</keyword>
<dbReference type="Proteomes" id="UP001620460">
    <property type="component" value="Unassembled WGS sequence"/>
</dbReference>
<evidence type="ECO:0000313" key="13">
    <source>
        <dbReference type="Proteomes" id="UP001620460"/>
    </source>
</evidence>
<evidence type="ECO:0000256" key="7">
    <source>
        <dbReference type="ARBA" id="ARBA00023065"/>
    </source>
</evidence>
<dbReference type="Gene3D" id="3.40.50.720">
    <property type="entry name" value="NAD(P)-binding Rossmann-like Domain"/>
    <property type="match status" value="1"/>
</dbReference>
<dbReference type="InterPro" id="IPR003148">
    <property type="entry name" value="RCK_N"/>
</dbReference>
<name>A0ABW8JS21_9GAMM</name>
<keyword evidence="7" id="KW-0406">Ion transport</keyword>
<feature type="transmembrane region" description="Helical" evidence="9">
    <location>
        <begin position="150"/>
        <end position="170"/>
    </location>
</feature>
<dbReference type="InterPro" id="IPR006153">
    <property type="entry name" value="Cation/H_exchanger_TM"/>
</dbReference>
<dbReference type="PANTHER" id="PTHR32507:SF0">
    <property type="entry name" value="NA(+)_H(+) ANTIPORTER 2-RELATED"/>
    <property type="match status" value="1"/>
</dbReference>